<evidence type="ECO:0000313" key="2">
    <source>
        <dbReference type="EMBL" id="MCI01485.1"/>
    </source>
</evidence>
<organism evidence="2 3">
    <name type="scientific">Trifolium medium</name>
    <dbReference type="NCBI Taxonomy" id="97028"/>
    <lineage>
        <taxon>Eukaryota</taxon>
        <taxon>Viridiplantae</taxon>
        <taxon>Streptophyta</taxon>
        <taxon>Embryophyta</taxon>
        <taxon>Tracheophyta</taxon>
        <taxon>Spermatophyta</taxon>
        <taxon>Magnoliopsida</taxon>
        <taxon>eudicotyledons</taxon>
        <taxon>Gunneridae</taxon>
        <taxon>Pentapetalae</taxon>
        <taxon>rosids</taxon>
        <taxon>fabids</taxon>
        <taxon>Fabales</taxon>
        <taxon>Fabaceae</taxon>
        <taxon>Papilionoideae</taxon>
        <taxon>50 kb inversion clade</taxon>
        <taxon>NPAAA clade</taxon>
        <taxon>Hologalegina</taxon>
        <taxon>IRL clade</taxon>
        <taxon>Trifolieae</taxon>
        <taxon>Trifolium</taxon>
    </lineage>
</organism>
<proteinExistence type="predicted"/>
<comment type="caution">
    <text evidence="2">The sequence shown here is derived from an EMBL/GenBank/DDBJ whole genome shotgun (WGS) entry which is preliminary data.</text>
</comment>
<dbReference type="InterPro" id="IPR026960">
    <property type="entry name" value="RVT-Znf"/>
</dbReference>
<feature type="domain" description="Reverse transcriptase zinc-binding" evidence="1">
    <location>
        <begin position="93"/>
        <end position="181"/>
    </location>
</feature>
<accession>A0A392NSM8</accession>
<feature type="non-terminal residue" evidence="2">
    <location>
        <position position="225"/>
    </location>
</feature>
<evidence type="ECO:0000313" key="3">
    <source>
        <dbReference type="Proteomes" id="UP000265520"/>
    </source>
</evidence>
<name>A0A392NSM8_9FABA</name>
<dbReference type="PANTHER" id="PTHR36617:SF5">
    <property type="entry name" value="OS05G0421675 PROTEIN"/>
    <property type="match status" value="1"/>
</dbReference>
<dbReference type="PANTHER" id="PTHR36617">
    <property type="entry name" value="PROTEIN, PUTATIVE-RELATED"/>
    <property type="match status" value="1"/>
</dbReference>
<reference evidence="2 3" key="1">
    <citation type="journal article" date="2018" name="Front. Plant Sci.">
        <title>Red Clover (Trifolium pratense) and Zigzag Clover (T. medium) - A Picture of Genomic Similarities and Differences.</title>
        <authorList>
            <person name="Dluhosova J."/>
            <person name="Istvanek J."/>
            <person name="Nedelnik J."/>
            <person name="Repkova J."/>
        </authorList>
    </citation>
    <scope>NUCLEOTIDE SEQUENCE [LARGE SCALE GENOMIC DNA]</scope>
    <source>
        <strain evidence="3">cv. 10/8</strain>
        <tissue evidence="2">Leaf</tissue>
    </source>
</reference>
<protein>
    <submittedName>
        <fullName evidence="2">Heat-shock protein</fullName>
    </submittedName>
</protein>
<keyword evidence="3" id="KW-1185">Reference proteome</keyword>
<dbReference type="Proteomes" id="UP000265520">
    <property type="component" value="Unassembled WGS sequence"/>
</dbReference>
<dbReference type="AlphaFoldDB" id="A0A392NSM8"/>
<sequence>MDRREGGGGLVGRIPLCVRFGRLFDLSENKSSTVVEMASLGWEAGGEAWAWRRQLWVWEEEMLGECQALLHNLLLQAQSPDIWQWHPDPAKGYSVRGAYQMLTSQDSVTLDAVEDLVWHKQVPLKVSIFAWRLLRDRLPTKSNLVVRGIISPEAHFCVSRCGGVETAQHLFLPCNTFGSLWSLVHSWIGFSSVDSPSLSDHFLQFTYSSGGLRSRRSFMQLIWLV</sequence>
<dbReference type="Pfam" id="PF13966">
    <property type="entry name" value="zf-RVT"/>
    <property type="match status" value="1"/>
</dbReference>
<evidence type="ECO:0000259" key="1">
    <source>
        <dbReference type="Pfam" id="PF13966"/>
    </source>
</evidence>
<dbReference type="EMBL" id="LXQA010046258">
    <property type="protein sequence ID" value="MCI01485.1"/>
    <property type="molecule type" value="Genomic_DNA"/>
</dbReference>